<comment type="caution">
    <text evidence="2">The sequence shown here is derived from an EMBL/GenBank/DDBJ whole genome shotgun (WGS) entry which is preliminary data.</text>
</comment>
<keyword evidence="1" id="KW-1133">Transmembrane helix</keyword>
<keyword evidence="3" id="KW-1185">Reference proteome</keyword>
<dbReference type="EMBL" id="BJYS01000057">
    <property type="protein sequence ID" value="GEO07305.1"/>
    <property type="molecule type" value="Genomic_DNA"/>
</dbReference>
<keyword evidence="1" id="KW-0472">Membrane</keyword>
<sequence length="92" mass="9830">METNLDTLKLAQSASALGAGILGFGLGAKWGLDIANYALLIIVIGGILHVSGMYVMQMKNKSYKSYGVARALWISAWICLVALVALVIYLLV</sequence>
<name>A0A512B5Q7_9BACT</name>
<organism evidence="2 3">
    <name type="scientific">Adhaeribacter aerolatus</name>
    <dbReference type="NCBI Taxonomy" id="670289"/>
    <lineage>
        <taxon>Bacteria</taxon>
        <taxon>Pseudomonadati</taxon>
        <taxon>Bacteroidota</taxon>
        <taxon>Cytophagia</taxon>
        <taxon>Cytophagales</taxon>
        <taxon>Hymenobacteraceae</taxon>
        <taxon>Adhaeribacter</taxon>
    </lineage>
</organism>
<feature type="transmembrane region" description="Helical" evidence="1">
    <location>
        <begin position="34"/>
        <end position="56"/>
    </location>
</feature>
<feature type="transmembrane region" description="Helical" evidence="1">
    <location>
        <begin position="68"/>
        <end position="91"/>
    </location>
</feature>
<reference evidence="2 3" key="1">
    <citation type="submission" date="2019-07" db="EMBL/GenBank/DDBJ databases">
        <title>Whole genome shotgun sequence of Adhaeribacter aerolatus NBRC 106133.</title>
        <authorList>
            <person name="Hosoyama A."/>
            <person name="Uohara A."/>
            <person name="Ohji S."/>
            <person name="Ichikawa N."/>
        </authorList>
    </citation>
    <scope>NUCLEOTIDE SEQUENCE [LARGE SCALE GENOMIC DNA]</scope>
    <source>
        <strain evidence="2 3">NBRC 106133</strain>
    </source>
</reference>
<dbReference type="OrthoDB" id="1496305at2"/>
<protein>
    <submittedName>
        <fullName evidence="2">Uncharacterized protein</fullName>
    </submittedName>
</protein>
<gene>
    <name evidence="2" type="ORF">AAE02nite_49690</name>
</gene>
<evidence type="ECO:0000313" key="2">
    <source>
        <dbReference type="EMBL" id="GEO07305.1"/>
    </source>
</evidence>
<evidence type="ECO:0000256" key="1">
    <source>
        <dbReference type="SAM" id="Phobius"/>
    </source>
</evidence>
<dbReference type="AlphaFoldDB" id="A0A512B5Q7"/>
<dbReference type="Proteomes" id="UP000321532">
    <property type="component" value="Unassembled WGS sequence"/>
</dbReference>
<proteinExistence type="predicted"/>
<keyword evidence="1" id="KW-0812">Transmembrane</keyword>
<accession>A0A512B5Q7</accession>
<dbReference type="RefSeq" id="WP_146905210.1">
    <property type="nucleotide sequence ID" value="NZ_BJYS01000057.1"/>
</dbReference>
<evidence type="ECO:0000313" key="3">
    <source>
        <dbReference type="Proteomes" id="UP000321532"/>
    </source>
</evidence>